<evidence type="ECO:0000256" key="9">
    <source>
        <dbReference type="ARBA" id="ARBA00031445"/>
    </source>
</evidence>
<dbReference type="EMBL" id="FNEM01000020">
    <property type="protein sequence ID" value="SDK16845.1"/>
    <property type="molecule type" value="Genomic_DNA"/>
</dbReference>
<dbReference type="AlphaFoldDB" id="A0A1G8ZRA4"/>
<evidence type="ECO:0000256" key="2">
    <source>
        <dbReference type="ARBA" id="ARBA00004713"/>
    </source>
</evidence>
<evidence type="ECO:0000256" key="1">
    <source>
        <dbReference type="ARBA" id="ARBA00004388"/>
    </source>
</evidence>
<dbReference type="InterPro" id="IPR039901">
    <property type="entry name" value="Kdotransferase"/>
</dbReference>
<evidence type="ECO:0000256" key="4">
    <source>
        <dbReference type="ARBA" id="ARBA00012621"/>
    </source>
</evidence>
<feature type="site" description="Transition state stabilizer" evidence="12">
    <location>
        <position position="207"/>
    </location>
</feature>
<keyword evidence="8" id="KW-0735">Signal-anchor</keyword>
<dbReference type="PANTHER" id="PTHR42755">
    <property type="entry name" value="3-DEOXY-MANNO-OCTULOSONATE CYTIDYLYLTRANSFERASE"/>
    <property type="match status" value="1"/>
</dbReference>
<feature type="domain" description="Glycosyl transferase family 1" evidence="14">
    <location>
        <begin position="243"/>
        <end position="397"/>
    </location>
</feature>
<name>A0A1G8ZRA4_9GAMM</name>
<dbReference type="PANTHER" id="PTHR42755:SF1">
    <property type="entry name" value="3-DEOXY-D-MANNO-OCTULOSONIC ACID TRANSFERASE, MITOCHONDRIAL-RELATED"/>
    <property type="match status" value="1"/>
</dbReference>
<comment type="function">
    <text evidence="13">Involved in lipopolysaccharide (LPS) biosynthesis. Catalyzes the transfer of 3-deoxy-D-manno-octulosonate (Kdo) residue(s) from CMP-Kdo to lipid IV(A), the tetraacyldisaccharide-1,4'-bisphosphate precursor of lipid A.</text>
</comment>
<dbReference type="GO" id="GO:0005886">
    <property type="term" value="C:plasma membrane"/>
    <property type="evidence" value="ECO:0007669"/>
    <property type="project" value="UniProtKB-SubCell"/>
</dbReference>
<dbReference type="SUPFAM" id="SSF53756">
    <property type="entry name" value="UDP-Glycosyltransferase/glycogen phosphorylase"/>
    <property type="match status" value="1"/>
</dbReference>
<keyword evidence="6" id="KW-0997">Cell inner membrane</keyword>
<evidence type="ECO:0000259" key="14">
    <source>
        <dbReference type="Pfam" id="PF00534"/>
    </source>
</evidence>
<dbReference type="NCBIfam" id="NF004388">
    <property type="entry name" value="PRK05749.1-4"/>
    <property type="match status" value="1"/>
</dbReference>
<comment type="catalytic activity">
    <reaction evidence="10 13">
        <text>lipid IVA (E. coli) + CMP-3-deoxy-beta-D-manno-octulosonate = alpha-Kdo-(2-&gt;6)-lipid IVA (E. coli) + CMP + H(+)</text>
        <dbReference type="Rhea" id="RHEA:28066"/>
        <dbReference type="ChEBI" id="CHEBI:15378"/>
        <dbReference type="ChEBI" id="CHEBI:58603"/>
        <dbReference type="ChEBI" id="CHEBI:60364"/>
        <dbReference type="ChEBI" id="CHEBI:60377"/>
        <dbReference type="ChEBI" id="CHEBI:85987"/>
        <dbReference type="EC" id="2.4.99.12"/>
    </reaction>
</comment>
<dbReference type="UniPathway" id="UPA00958"/>
<dbReference type="FunFam" id="3.40.50.2000:FF:000032">
    <property type="entry name" value="3-deoxy-D-manno-octulosonic acid transferase"/>
    <property type="match status" value="1"/>
</dbReference>
<feature type="site" description="Transition state stabilizer" evidence="12">
    <location>
        <position position="129"/>
    </location>
</feature>
<evidence type="ECO:0000313" key="16">
    <source>
        <dbReference type="EMBL" id="SDK16845.1"/>
    </source>
</evidence>
<dbReference type="GO" id="GO:0043842">
    <property type="term" value="F:Kdo transferase activity"/>
    <property type="evidence" value="ECO:0007669"/>
    <property type="project" value="UniProtKB-EC"/>
</dbReference>
<sequence length="424" mass="46802">MNRISYSLLLILATPLALLYFGWRALKSPDYRGRLGERFALGLPRVSGPLVIHCASMGETLAALPLIRKLQQQYPTTPVLVTTTTPTGSQQVKKHLGDSVFHCYLPMDHSLIMRRFLNKLKPKAIILMETELWPNLIHHSFCRDIPVILANARLSERSARGYGRFPKLVGPMLGRLSAVAAQNSNDGARLVKLGVVAARLTDCGSLKFDIPIDKPARQQAAELGQQLFGSRPRWIAASTHPGEFEQVLASHRQLLRTHPELLLVLVPRHPEQFDHAADLCQQAGLTLQRRSQTTQVDADTQVLVGDTMGELMGLYGGCDIALVGGSLIERGGHNPLEPAAFGKPVLMGPHYFNFQEIGDQLQQHGALMSVPDQDHLTQALRSLLNDRRQRQSMGEAALVFVSQNRGATERQLQVIRDAITAGTL</sequence>
<keyword evidence="7 13" id="KW-0808">Transferase</keyword>
<evidence type="ECO:0000256" key="13">
    <source>
        <dbReference type="RuleBase" id="RU365103"/>
    </source>
</evidence>
<keyword evidence="13" id="KW-1003">Cell membrane</keyword>
<protein>
    <recommendedName>
        <fullName evidence="5 13">3-deoxy-D-manno-octulosonic acid transferase</fullName>
        <shortName evidence="13">Kdo transferase</shortName>
        <ecNumber evidence="4 13">2.4.99.12</ecNumber>
    </recommendedName>
    <alternativeName>
        <fullName evidence="9 13">Lipid IV(A) 3-deoxy-D-manno-octulosonic acid transferase</fullName>
    </alternativeName>
</protein>
<gene>
    <name evidence="16" type="ORF">SAMN04488540_12069</name>
</gene>
<dbReference type="GO" id="GO:0009244">
    <property type="term" value="P:lipopolysaccharide core region biosynthetic process"/>
    <property type="evidence" value="ECO:0007669"/>
    <property type="project" value="UniProtKB-UniRule"/>
</dbReference>
<evidence type="ECO:0000256" key="3">
    <source>
        <dbReference type="ARBA" id="ARBA00006380"/>
    </source>
</evidence>
<dbReference type="GO" id="GO:0009245">
    <property type="term" value="P:lipid A biosynthetic process"/>
    <property type="evidence" value="ECO:0007669"/>
    <property type="project" value="TreeGrafter"/>
</dbReference>
<dbReference type="Gene3D" id="3.40.50.2000">
    <property type="entry name" value="Glycogen Phosphorylase B"/>
    <property type="match status" value="1"/>
</dbReference>
<evidence type="ECO:0000256" key="10">
    <source>
        <dbReference type="ARBA" id="ARBA00049183"/>
    </source>
</evidence>
<dbReference type="Proteomes" id="UP000199527">
    <property type="component" value="Unassembled WGS sequence"/>
</dbReference>
<evidence type="ECO:0000256" key="8">
    <source>
        <dbReference type="ARBA" id="ARBA00022968"/>
    </source>
</evidence>
<organism evidence="16 17">
    <name type="scientific">Ferrimonas sediminum</name>
    <dbReference type="NCBI Taxonomy" id="718193"/>
    <lineage>
        <taxon>Bacteria</taxon>
        <taxon>Pseudomonadati</taxon>
        <taxon>Pseudomonadota</taxon>
        <taxon>Gammaproteobacteria</taxon>
        <taxon>Alteromonadales</taxon>
        <taxon>Ferrimonadaceae</taxon>
        <taxon>Ferrimonas</taxon>
    </lineage>
</organism>
<keyword evidence="17" id="KW-1185">Reference proteome</keyword>
<evidence type="ECO:0000256" key="6">
    <source>
        <dbReference type="ARBA" id="ARBA00022519"/>
    </source>
</evidence>
<evidence type="ECO:0000256" key="7">
    <source>
        <dbReference type="ARBA" id="ARBA00022679"/>
    </source>
</evidence>
<dbReference type="InterPro" id="IPR007507">
    <property type="entry name" value="Glycos_transf_N"/>
</dbReference>
<evidence type="ECO:0000256" key="12">
    <source>
        <dbReference type="PIRSR" id="PIRSR639901-2"/>
    </source>
</evidence>
<dbReference type="EC" id="2.4.99.12" evidence="4 13"/>
<keyword evidence="13" id="KW-0448">Lipopolysaccharide biosynthesis</keyword>
<feature type="domain" description="3-deoxy-D-manno-octulosonic-acid transferase N-terminal" evidence="15">
    <location>
        <begin position="34"/>
        <end position="210"/>
    </location>
</feature>
<dbReference type="OrthoDB" id="9789797at2"/>
<reference evidence="17" key="1">
    <citation type="submission" date="2016-10" db="EMBL/GenBank/DDBJ databases">
        <authorList>
            <person name="Varghese N."/>
            <person name="Submissions S."/>
        </authorList>
    </citation>
    <scope>NUCLEOTIDE SEQUENCE [LARGE SCALE GENOMIC DNA]</scope>
    <source>
        <strain evidence="17">DSM 23317</strain>
    </source>
</reference>
<keyword evidence="8" id="KW-0812">Transmembrane</keyword>
<dbReference type="FunFam" id="3.40.50.11720:FF:000001">
    <property type="entry name" value="3-deoxy-D-manno-octulosonic acid transferase"/>
    <property type="match status" value="1"/>
</dbReference>
<dbReference type="InterPro" id="IPR038107">
    <property type="entry name" value="Glycos_transf_N_sf"/>
</dbReference>
<evidence type="ECO:0000256" key="5">
    <source>
        <dbReference type="ARBA" id="ARBA00019077"/>
    </source>
</evidence>
<dbReference type="Pfam" id="PF04413">
    <property type="entry name" value="Glycos_transf_N"/>
    <property type="match status" value="1"/>
</dbReference>
<dbReference type="Pfam" id="PF00534">
    <property type="entry name" value="Glycos_transf_1"/>
    <property type="match status" value="1"/>
</dbReference>
<dbReference type="Gene3D" id="3.40.50.11720">
    <property type="entry name" value="3-Deoxy-D-manno-octulosonic-acid transferase, N-terminal domain"/>
    <property type="match status" value="1"/>
</dbReference>
<keyword evidence="6" id="KW-0472">Membrane</keyword>
<dbReference type="InterPro" id="IPR001296">
    <property type="entry name" value="Glyco_trans_1"/>
</dbReference>
<evidence type="ECO:0000313" key="17">
    <source>
        <dbReference type="Proteomes" id="UP000199527"/>
    </source>
</evidence>
<evidence type="ECO:0000259" key="15">
    <source>
        <dbReference type="Pfam" id="PF04413"/>
    </source>
</evidence>
<proteinExistence type="inferred from homology"/>
<comment type="subcellular location">
    <subcellularLocation>
        <location evidence="1">Cell inner membrane</location>
        <topology evidence="1">Single-pass membrane protein</topology>
        <orientation evidence="1">Cytoplasmic side</orientation>
    </subcellularLocation>
    <subcellularLocation>
        <location evidence="13">Cell membrane</location>
    </subcellularLocation>
</comment>
<feature type="active site" description="Proton acceptor" evidence="11">
    <location>
        <position position="59"/>
    </location>
</feature>
<evidence type="ECO:0000256" key="11">
    <source>
        <dbReference type="PIRSR" id="PIRSR639901-1"/>
    </source>
</evidence>
<comment type="pathway">
    <text evidence="2 13">Bacterial outer membrane biogenesis; LPS core biosynthesis.</text>
</comment>
<dbReference type="RefSeq" id="WP_090367840.1">
    <property type="nucleotide sequence ID" value="NZ_FNEM01000020.1"/>
</dbReference>
<accession>A0A1G8ZRA4</accession>
<comment type="similarity">
    <text evidence="3">Belongs to the glycosyltransferase group 1 family. Glycosyltransferase 30 subfamily.</text>
</comment>